<dbReference type="PANTHER" id="PTHR22705:SF0">
    <property type="entry name" value="ZZ-TYPE ZINC FINGER-CONTAINING PROTEIN 3"/>
    <property type="match status" value="1"/>
</dbReference>
<feature type="compositionally biased region" description="Polar residues" evidence="5">
    <location>
        <begin position="786"/>
        <end position="802"/>
    </location>
</feature>
<feature type="compositionally biased region" description="Basic and acidic residues" evidence="5">
    <location>
        <begin position="328"/>
        <end position="338"/>
    </location>
</feature>
<feature type="compositionally biased region" description="Basic and acidic residues" evidence="5">
    <location>
        <begin position="9"/>
        <end position="42"/>
    </location>
</feature>
<dbReference type="PROSITE" id="PS51294">
    <property type="entry name" value="HTH_MYB"/>
    <property type="match status" value="1"/>
</dbReference>
<dbReference type="EMBL" id="JAIZAY010000007">
    <property type="protein sequence ID" value="KAJ8038537.1"/>
    <property type="molecule type" value="Genomic_DNA"/>
</dbReference>
<feature type="compositionally biased region" description="Basic and acidic residues" evidence="5">
    <location>
        <begin position="137"/>
        <end position="149"/>
    </location>
</feature>
<keyword evidence="1" id="KW-0479">Metal-binding</keyword>
<evidence type="ECO:0000256" key="4">
    <source>
        <dbReference type="PROSITE-ProRule" id="PRU00228"/>
    </source>
</evidence>
<evidence type="ECO:0000256" key="1">
    <source>
        <dbReference type="ARBA" id="ARBA00022723"/>
    </source>
</evidence>
<comment type="caution">
    <text evidence="9">The sequence shown here is derived from an EMBL/GenBank/DDBJ whole genome shotgun (WGS) entry which is preliminary data.</text>
</comment>
<evidence type="ECO:0000313" key="9">
    <source>
        <dbReference type="EMBL" id="KAJ8038537.1"/>
    </source>
</evidence>
<dbReference type="Gene3D" id="1.10.10.60">
    <property type="entry name" value="Homeodomain-like"/>
    <property type="match status" value="1"/>
</dbReference>
<feature type="region of interest" description="Disordered" evidence="5">
    <location>
        <begin position="529"/>
        <end position="630"/>
    </location>
</feature>
<feature type="compositionally biased region" description="Basic and acidic residues" evidence="5">
    <location>
        <begin position="293"/>
        <end position="304"/>
    </location>
</feature>
<dbReference type="CDD" id="cd00167">
    <property type="entry name" value="SANT"/>
    <property type="match status" value="1"/>
</dbReference>
<dbReference type="OrthoDB" id="20473at2759"/>
<feature type="domain" description="ZZ-type" evidence="7">
    <location>
        <begin position="970"/>
        <end position="1030"/>
    </location>
</feature>
<feature type="compositionally biased region" description="Polar residues" evidence="5">
    <location>
        <begin position="83"/>
        <end position="95"/>
    </location>
</feature>
<accession>A0A9Q1C4K9</accession>
<dbReference type="InterPro" id="IPR001005">
    <property type="entry name" value="SANT/Myb"/>
</dbReference>
<keyword evidence="2 4" id="KW-0863">Zinc-finger</keyword>
<dbReference type="PANTHER" id="PTHR22705">
    <property type="entry name" value="ZINC FINGER, ZZ DOMAIN CONTAINING 3"/>
    <property type="match status" value="1"/>
</dbReference>
<evidence type="ECO:0000259" key="8">
    <source>
        <dbReference type="PROSITE" id="PS51294"/>
    </source>
</evidence>
<feature type="region of interest" description="Disordered" evidence="5">
    <location>
        <begin position="1"/>
        <end position="408"/>
    </location>
</feature>
<name>A0A9Q1C4K9_HOLLE</name>
<feature type="compositionally biased region" description="Polar residues" evidence="5">
    <location>
        <begin position="541"/>
        <end position="550"/>
    </location>
</feature>
<evidence type="ECO:0000259" key="7">
    <source>
        <dbReference type="PROSITE" id="PS50135"/>
    </source>
</evidence>
<dbReference type="AlphaFoldDB" id="A0A9Q1C4K9"/>
<feature type="compositionally biased region" description="Polar residues" evidence="5">
    <location>
        <begin position="580"/>
        <end position="598"/>
    </location>
</feature>
<feature type="compositionally biased region" description="Polar residues" evidence="5">
    <location>
        <begin position="557"/>
        <end position="568"/>
    </location>
</feature>
<feature type="domain" description="HTH myb-type" evidence="8">
    <location>
        <begin position="815"/>
        <end position="868"/>
    </location>
</feature>
<dbReference type="Gene3D" id="3.30.60.90">
    <property type="match status" value="1"/>
</dbReference>
<feature type="region of interest" description="Disordered" evidence="5">
    <location>
        <begin position="785"/>
        <end position="806"/>
    </location>
</feature>
<dbReference type="InterPro" id="IPR037830">
    <property type="entry name" value="ZZZ3"/>
</dbReference>
<dbReference type="Proteomes" id="UP001152320">
    <property type="component" value="Chromosome 7"/>
</dbReference>
<reference evidence="9" key="1">
    <citation type="submission" date="2021-10" db="EMBL/GenBank/DDBJ databases">
        <title>Tropical sea cucumber genome reveals ecological adaptation and Cuvierian tubules defense mechanism.</title>
        <authorList>
            <person name="Chen T."/>
        </authorList>
    </citation>
    <scope>NUCLEOTIDE SEQUENCE</scope>
    <source>
        <strain evidence="9">Nanhai2018</strain>
        <tissue evidence="9">Muscle</tissue>
    </source>
</reference>
<feature type="compositionally biased region" description="Polar residues" evidence="5">
    <location>
        <begin position="370"/>
        <end position="391"/>
    </location>
</feature>
<dbReference type="GO" id="GO:0008270">
    <property type="term" value="F:zinc ion binding"/>
    <property type="evidence" value="ECO:0007669"/>
    <property type="project" value="UniProtKB-KW"/>
</dbReference>
<dbReference type="InterPro" id="IPR043145">
    <property type="entry name" value="Znf_ZZ_sf"/>
</dbReference>
<dbReference type="SMART" id="SM00717">
    <property type="entry name" value="SANT"/>
    <property type="match status" value="1"/>
</dbReference>
<sequence>MKRHTRSSRSSEDALHGNLSRAERNTRSRTSSEDLVIHELPKITRSRKSLPTQNVTEGPKQWVERRTRHSSGGKLRMGVGSAVTGQSKSLRTSAGSVLPHTSDKNDGHPDHIKLTESTPSSKLPGAHGKLPKMSLRRKSDKDKKQDNSKSQKIMENTPEVNERISKVAVPSLVGMRTRHNSGKSSGLKRSGQNKNFDQTVARDSSQGVPDDKGDENVHVTSSVPLLSDNRLSTIETSSGKQNNLKDDVPDGKTTNSDLEKNEKIISVEVSNAGKHDTQEKNVLTGRRISPRKLMPEIESTKVECTKLNSTSSAKVDKPLSSSNSMQSESKESKQETSKRKTLVSTSEQKCQKDDKITESSEPQRKRHRTLSASRSLQAEFDNVSTELTTSKSEADFADGSSVSKHDSLGLNEKVVEKLPEKPENKSENKSDVLVTTVPTLQNPDALGKVIECSDEVEIQNSPCVSNTPCASSYPTESNLEEVESVPETTPLPFPVKVRESLQPSESSVANISLETTGDLQGHTAKLDGNLNKIKEKDKISNKPQQSVSEINNDRTASEQVNVKSNSINVVPPSKSGDPPSKNSGNSLASTSSGYSSDVQGHPATSEKKTSQSESSSQMENDVESQSSKQLPLNVGFEAPEWCQEVDEGEPFFFESDHLALKGNKDYRMLLRTLTTLEAQRKKAAHDLETLVNRQKQALANPISFVNKIQHNVDLNLPVPQRVVPLPEVNWEVYLGKPENSELLLTVANQKIKTRPSNSASVIDHHNCICCKKNGSQECKKSDHHLASTSGVKSGNGQASTSKSKLEPKSETFNLPWTIDEQRKLEELLVKYPMEAVEARRWEKIARELGNRTPLQVASRVQKYFIKLTRAGLPVPGRLPHSVQLTGNKKSRRAHPFMRPVPSTFLQSVVPPVYMNENDSWDSMDGDFMDEEPSDDESIPAELQETEEYKELKRLKQLKREKLRQQSQMTHSGYQCDKCGVEPIVGTRWHCSDCPSSTSTDLCQKCMDSDDYRSFVHSSTHHLEPIRFKMEATYIDNDYTRFQQQQGPYNYLDPNYTPENQPDL</sequence>
<feature type="domain" description="Myb-like" evidence="6">
    <location>
        <begin position="815"/>
        <end position="864"/>
    </location>
</feature>
<feature type="compositionally biased region" description="Basic and acidic residues" evidence="5">
    <location>
        <begin position="349"/>
        <end position="363"/>
    </location>
</feature>
<dbReference type="InterPro" id="IPR000433">
    <property type="entry name" value="Znf_ZZ"/>
</dbReference>
<feature type="compositionally biased region" description="Polar residues" evidence="5">
    <location>
        <begin position="190"/>
        <end position="207"/>
    </location>
</feature>
<dbReference type="SUPFAM" id="SSF46689">
    <property type="entry name" value="Homeodomain-like"/>
    <property type="match status" value="1"/>
</dbReference>
<keyword evidence="3" id="KW-0862">Zinc</keyword>
<dbReference type="Pfam" id="PF00249">
    <property type="entry name" value="Myb_DNA-binding"/>
    <property type="match status" value="1"/>
</dbReference>
<evidence type="ECO:0000256" key="5">
    <source>
        <dbReference type="SAM" id="MobiDB-lite"/>
    </source>
</evidence>
<protein>
    <submittedName>
        <fullName evidence="9">ZZ-type zinc finger-containing protein 3</fullName>
    </submittedName>
</protein>
<evidence type="ECO:0000256" key="2">
    <source>
        <dbReference type="ARBA" id="ARBA00022771"/>
    </source>
</evidence>
<dbReference type="Pfam" id="PF00569">
    <property type="entry name" value="ZZ"/>
    <property type="match status" value="1"/>
</dbReference>
<dbReference type="PROSITE" id="PS50135">
    <property type="entry name" value="ZF_ZZ_2"/>
    <property type="match status" value="1"/>
</dbReference>
<dbReference type="SUPFAM" id="SSF57850">
    <property type="entry name" value="RING/U-box"/>
    <property type="match status" value="1"/>
</dbReference>
<feature type="compositionally biased region" description="Polar residues" evidence="5">
    <location>
        <begin position="218"/>
        <end position="242"/>
    </location>
</feature>
<dbReference type="SMART" id="SM00291">
    <property type="entry name" value="ZnF_ZZ"/>
    <property type="match status" value="1"/>
</dbReference>
<dbReference type="PROSITE" id="PS50090">
    <property type="entry name" value="MYB_LIKE"/>
    <property type="match status" value="1"/>
</dbReference>
<proteinExistence type="predicted"/>
<evidence type="ECO:0000313" key="10">
    <source>
        <dbReference type="Proteomes" id="UP001152320"/>
    </source>
</evidence>
<feature type="compositionally biased region" description="Basic and acidic residues" evidence="5">
    <location>
        <begin position="101"/>
        <end position="114"/>
    </location>
</feature>
<organism evidence="9 10">
    <name type="scientific">Holothuria leucospilota</name>
    <name type="common">Black long sea cucumber</name>
    <name type="synonym">Mertensiothuria leucospilota</name>
    <dbReference type="NCBI Taxonomy" id="206669"/>
    <lineage>
        <taxon>Eukaryota</taxon>
        <taxon>Metazoa</taxon>
        <taxon>Echinodermata</taxon>
        <taxon>Eleutherozoa</taxon>
        <taxon>Echinozoa</taxon>
        <taxon>Holothuroidea</taxon>
        <taxon>Aspidochirotacea</taxon>
        <taxon>Aspidochirotida</taxon>
        <taxon>Holothuriidae</taxon>
        <taxon>Holothuria</taxon>
    </lineage>
</organism>
<evidence type="ECO:0000259" key="6">
    <source>
        <dbReference type="PROSITE" id="PS50090"/>
    </source>
</evidence>
<gene>
    <name evidence="9" type="ORF">HOLleu_15988</name>
</gene>
<dbReference type="GO" id="GO:0070461">
    <property type="term" value="C:SAGA-type complex"/>
    <property type="evidence" value="ECO:0007669"/>
    <property type="project" value="UniProtKB-ARBA"/>
</dbReference>
<keyword evidence="10" id="KW-1185">Reference proteome</keyword>
<evidence type="ECO:0000256" key="3">
    <source>
        <dbReference type="ARBA" id="ARBA00022833"/>
    </source>
</evidence>
<dbReference type="InterPro" id="IPR009057">
    <property type="entry name" value="Homeodomain-like_sf"/>
</dbReference>
<dbReference type="InterPro" id="IPR017930">
    <property type="entry name" value="Myb_dom"/>
</dbReference>